<gene>
    <name evidence="1" type="ORF">GTP27_17465</name>
</gene>
<comment type="caution">
    <text evidence="1">The sequence shown here is derived from an EMBL/GenBank/DDBJ whole genome shotgun (WGS) entry which is preliminary data.</text>
</comment>
<name>A0ABW9VNF6_9BURK</name>
<evidence type="ECO:0000313" key="1">
    <source>
        <dbReference type="EMBL" id="MYM41114.1"/>
    </source>
</evidence>
<dbReference type="EMBL" id="WWCM01000013">
    <property type="protein sequence ID" value="MYM41114.1"/>
    <property type="molecule type" value="Genomic_DNA"/>
</dbReference>
<dbReference type="RefSeq" id="WP_161040437.1">
    <property type="nucleotide sequence ID" value="NZ_WWCM01000013.1"/>
</dbReference>
<reference evidence="1 2" key="1">
    <citation type="submission" date="2019-12" db="EMBL/GenBank/DDBJ databases">
        <title>Novel species isolated from a subtropical stream in China.</title>
        <authorList>
            <person name="Lu H."/>
        </authorList>
    </citation>
    <scope>NUCLEOTIDE SEQUENCE [LARGE SCALE GENOMIC DNA]</scope>
    <source>
        <strain evidence="1 2">CY13W</strain>
    </source>
</reference>
<evidence type="ECO:0008006" key="3">
    <source>
        <dbReference type="Google" id="ProtNLM"/>
    </source>
</evidence>
<protein>
    <recommendedName>
        <fullName evidence="3">Phytanoyl-CoA dioxygenase</fullName>
    </recommendedName>
</protein>
<organism evidence="1 2">
    <name type="scientific">Duganella qianjiadongensis</name>
    <dbReference type="NCBI Taxonomy" id="2692176"/>
    <lineage>
        <taxon>Bacteria</taxon>
        <taxon>Pseudomonadati</taxon>
        <taxon>Pseudomonadota</taxon>
        <taxon>Betaproteobacteria</taxon>
        <taxon>Burkholderiales</taxon>
        <taxon>Oxalobacteraceae</taxon>
        <taxon>Telluria group</taxon>
        <taxon>Duganella</taxon>
    </lineage>
</organism>
<keyword evidence="2" id="KW-1185">Reference proteome</keyword>
<dbReference type="SUPFAM" id="SSF51197">
    <property type="entry name" value="Clavaminate synthase-like"/>
    <property type="match status" value="1"/>
</dbReference>
<dbReference type="Proteomes" id="UP000478090">
    <property type="component" value="Unassembled WGS sequence"/>
</dbReference>
<evidence type="ECO:0000313" key="2">
    <source>
        <dbReference type="Proteomes" id="UP000478090"/>
    </source>
</evidence>
<sequence length="330" mass="37811">MSALPTPDRPAAPLTVAKLRHDAEQFEYLLARGLLGEDYRAVAASYRQLARQLKAEGISKRQQWRATERRAIGSLYNRMLYRRAAPAIAQVLGQNWCGSAVEQTYLAQRPSIAVIDDFLSAPALESLRAYCLESMIWNSLRYSHGRLGALYHQGLRCPLLDQLAASLREALPVLIGQRHRLTQLWAYKYPARMPGDDVHADFAAINVNFWITPDQANLDPASGGMHIYDIAAPPDWQFEEYNRRPDKIRRYLSAMGAQARYIPYRQNRAIIFDSDLFHGTARCHFRDDYASRRINITLLYGQRHADMALPAPEQQHSHWRSVALRRLRKV</sequence>
<accession>A0ABW9VNF6</accession>
<proteinExistence type="predicted"/>